<feature type="compositionally biased region" description="Basic and acidic residues" evidence="1">
    <location>
        <begin position="299"/>
        <end position="334"/>
    </location>
</feature>
<reference evidence="2 3" key="1">
    <citation type="submission" date="2019-01" db="EMBL/GenBank/DDBJ databases">
        <title>Genome Assembly of Collichthys lucidus.</title>
        <authorList>
            <person name="Cai M."/>
            <person name="Xiao S."/>
        </authorList>
    </citation>
    <scope>NUCLEOTIDE SEQUENCE [LARGE SCALE GENOMIC DNA]</scope>
    <source>
        <strain evidence="2">JT15FE1705JMU</strain>
        <tissue evidence="2">Muscle</tissue>
    </source>
</reference>
<dbReference type="STRING" id="240159.A0A4U5VJ89"/>
<feature type="region of interest" description="Disordered" evidence="1">
    <location>
        <begin position="292"/>
        <end position="334"/>
    </location>
</feature>
<feature type="compositionally biased region" description="Polar residues" evidence="1">
    <location>
        <begin position="1"/>
        <end position="12"/>
    </location>
</feature>
<accession>A0A4U5VJ89</accession>
<dbReference type="EMBL" id="CM014097">
    <property type="protein sequence ID" value="TKS88413.1"/>
    <property type="molecule type" value="Genomic_DNA"/>
</dbReference>
<dbReference type="InterPro" id="IPR000956">
    <property type="entry name" value="Stathmin_fam"/>
</dbReference>
<evidence type="ECO:0000256" key="1">
    <source>
        <dbReference type="SAM" id="MobiDB-lite"/>
    </source>
</evidence>
<proteinExistence type="predicted"/>
<dbReference type="Pfam" id="PF00836">
    <property type="entry name" value="Stathmin"/>
    <property type="match status" value="1"/>
</dbReference>
<sequence>MGCSSSTNSTVEPLTPEDVNGDEDETGSKLDGRGDSAVSKGTTDSGVVMEHREIPPLPGVVPTRLPPLTSVRESEADRQTQDGLRQNSSEILKELLSEGIIPVGPARERGPGGGESYCIMLDDSEGVRRRPPARLESLKARDLPSKEEIEEKIRLAEERRKLKEDELKTRLRAKSARVRSRATTSSAEEDAALTPVVPLQSSLSPDHTDPPPHSQVLAEGSENRGDGEEGKKEMGSVVRREGRVEGRGDNRGDGGAKRVSEDGVREKEEKEELTQVEELEKAWFLSALKELDNDSSFQRAEEGRVEGRGSGDNRGDGGAERVSEDGVREKEELTQVEELEKARFLSALRELDNDSSFQRAEDKEEIF</sequence>
<dbReference type="GO" id="GO:0031110">
    <property type="term" value="P:regulation of microtubule polymerization or depolymerization"/>
    <property type="evidence" value="ECO:0007669"/>
    <property type="project" value="InterPro"/>
</dbReference>
<dbReference type="PANTHER" id="PTHR10104:SF20">
    <property type="entry name" value="STATHMIN DOMAIN-CONTAINING PROTEIN 1"/>
    <property type="match status" value="1"/>
</dbReference>
<feature type="region of interest" description="Disordered" evidence="1">
    <location>
        <begin position="128"/>
        <end position="275"/>
    </location>
</feature>
<dbReference type="AlphaFoldDB" id="A0A4U5VJ89"/>
<keyword evidence="3" id="KW-1185">Reference proteome</keyword>
<gene>
    <name evidence="2" type="ORF">D9C73_023157</name>
</gene>
<evidence type="ECO:0000313" key="3">
    <source>
        <dbReference type="Proteomes" id="UP000298787"/>
    </source>
</evidence>
<dbReference type="Proteomes" id="UP000298787">
    <property type="component" value="Chromosome 20"/>
</dbReference>
<name>A0A4U5VJ89_COLLU</name>
<protein>
    <submittedName>
        <fullName evidence="2">Stathmin domain-containing protein 1</fullName>
    </submittedName>
</protein>
<dbReference type="PANTHER" id="PTHR10104">
    <property type="entry name" value="STATHMIN"/>
    <property type="match status" value="1"/>
</dbReference>
<evidence type="ECO:0000313" key="2">
    <source>
        <dbReference type="EMBL" id="TKS88413.1"/>
    </source>
</evidence>
<feature type="compositionally biased region" description="Basic and acidic residues" evidence="1">
    <location>
        <begin position="136"/>
        <end position="169"/>
    </location>
</feature>
<feature type="compositionally biased region" description="Basic residues" evidence="1">
    <location>
        <begin position="170"/>
        <end position="180"/>
    </location>
</feature>
<feature type="compositionally biased region" description="Basic and acidic residues" evidence="1">
    <location>
        <begin position="221"/>
        <end position="275"/>
    </location>
</feature>
<feature type="region of interest" description="Disordered" evidence="1">
    <location>
        <begin position="1"/>
        <end position="87"/>
    </location>
</feature>
<organism evidence="2 3">
    <name type="scientific">Collichthys lucidus</name>
    <name type="common">Big head croaker</name>
    <name type="synonym">Sciaena lucida</name>
    <dbReference type="NCBI Taxonomy" id="240159"/>
    <lineage>
        <taxon>Eukaryota</taxon>
        <taxon>Metazoa</taxon>
        <taxon>Chordata</taxon>
        <taxon>Craniata</taxon>
        <taxon>Vertebrata</taxon>
        <taxon>Euteleostomi</taxon>
        <taxon>Actinopterygii</taxon>
        <taxon>Neopterygii</taxon>
        <taxon>Teleostei</taxon>
        <taxon>Neoteleostei</taxon>
        <taxon>Acanthomorphata</taxon>
        <taxon>Eupercaria</taxon>
        <taxon>Sciaenidae</taxon>
        <taxon>Collichthys</taxon>
    </lineage>
</organism>